<dbReference type="PROSITE" id="PS51257">
    <property type="entry name" value="PROKAR_LIPOPROTEIN"/>
    <property type="match status" value="1"/>
</dbReference>
<dbReference type="EMBL" id="JASJQH010000490">
    <property type="protein sequence ID" value="KAK9764114.1"/>
    <property type="molecule type" value="Genomic_DNA"/>
</dbReference>
<dbReference type="InterPro" id="IPR050546">
    <property type="entry name" value="Glycosyl_Hydrlase_16"/>
</dbReference>
<dbReference type="PANTHER" id="PTHR10963">
    <property type="entry name" value="GLYCOSYL HYDROLASE-RELATED"/>
    <property type="match status" value="1"/>
</dbReference>
<proteinExistence type="predicted"/>
<dbReference type="InterPro" id="IPR000757">
    <property type="entry name" value="Beta-glucanase-like"/>
</dbReference>
<evidence type="ECO:0000256" key="2">
    <source>
        <dbReference type="ARBA" id="ARBA00022801"/>
    </source>
</evidence>
<accession>A0ABR2WRK9</accession>
<protein>
    <submittedName>
        <fullName evidence="7">Glycosidase CRH2</fullName>
    </submittedName>
</protein>
<dbReference type="PANTHER" id="PTHR10963:SF22">
    <property type="entry name" value="GLYCOSIDASE CRH2-RELATED"/>
    <property type="match status" value="1"/>
</dbReference>
<comment type="caution">
    <text evidence="7">The sequence shown here is derived from an EMBL/GenBank/DDBJ whole genome shotgun (WGS) entry which is preliminary data.</text>
</comment>
<keyword evidence="2" id="KW-0378">Hydrolase</keyword>
<gene>
    <name evidence="7" type="primary">UTR2_5</name>
    <name evidence="7" type="ORF">K7432_008654</name>
</gene>
<evidence type="ECO:0000256" key="4">
    <source>
        <dbReference type="SAM" id="MobiDB-lite"/>
    </source>
</evidence>
<feature type="chain" id="PRO_5045909627" evidence="5">
    <location>
        <begin position="22"/>
        <end position="390"/>
    </location>
</feature>
<dbReference type="InterPro" id="IPR013320">
    <property type="entry name" value="ConA-like_dom_sf"/>
</dbReference>
<keyword evidence="3 7" id="KW-0326">Glycosidase</keyword>
<name>A0ABR2WRK9_9FUNG</name>
<dbReference type="Gene3D" id="2.60.120.200">
    <property type="match status" value="1"/>
</dbReference>
<feature type="region of interest" description="Disordered" evidence="4">
    <location>
        <begin position="316"/>
        <end position="366"/>
    </location>
</feature>
<dbReference type="Pfam" id="PF00722">
    <property type="entry name" value="Glyco_hydro_16"/>
    <property type="match status" value="1"/>
</dbReference>
<reference evidence="7 8" key="1">
    <citation type="submission" date="2023-04" db="EMBL/GenBank/DDBJ databases">
        <title>Genome of Basidiobolus ranarum AG-B5.</title>
        <authorList>
            <person name="Stajich J.E."/>
            <person name="Carter-House D."/>
            <person name="Gryganskyi A."/>
        </authorList>
    </citation>
    <scope>NUCLEOTIDE SEQUENCE [LARGE SCALE GENOMIC DNA]</scope>
    <source>
        <strain evidence="7 8">AG-B5</strain>
    </source>
</reference>
<evidence type="ECO:0000256" key="5">
    <source>
        <dbReference type="SAM" id="SignalP"/>
    </source>
</evidence>
<evidence type="ECO:0000256" key="1">
    <source>
        <dbReference type="ARBA" id="ARBA00022729"/>
    </source>
</evidence>
<feature type="signal peptide" evidence="5">
    <location>
        <begin position="1"/>
        <end position="21"/>
    </location>
</feature>
<evidence type="ECO:0000256" key="3">
    <source>
        <dbReference type="ARBA" id="ARBA00023295"/>
    </source>
</evidence>
<sequence length="390" mass="42486">MAIKKLYFFTFLAAISCQVYAGCKNYGGKCPQEAPCCTEGWCGTSGFCLATKCDPANSFSPTSCLPKPLCVSFNDNFDSDKIVPALTFDGNPNSGYDWTSDFSPNHATVENGQLVLNMPLGTNKNEFGDVQGFGATVSSVRWIQYGKVSARVKSASTSPGVVTAFILRNPEGDEIDFEWVGGNPHQVQTNYYYNGIIDWENGGKHNIGSDTSKGFHDYMFDWDEEYIKFSVDNKVVRTLYKKDTWDEKLKVYKFPSRLALVQVGLWDGGRGSEGTTDWAGGKTDWSNPDTVYKAYFDHINVECKYGGNETQVWPTSTTSVVTPTTTSVSSSTETSLVEEIKTSEQGTSSSTASDSNPTGSFVAEESSATSHRAHSALAGIACLIAGYFLG</sequence>
<dbReference type="GO" id="GO:0016798">
    <property type="term" value="F:hydrolase activity, acting on glycosyl bonds"/>
    <property type="evidence" value="ECO:0007669"/>
    <property type="project" value="UniProtKB-KW"/>
</dbReference>
<keyword evidence="1 5" id="KW-0732">Signal</keyword>
<feature type="compositionally biased region" description="Low complexity" evidence="4">
    <location>
        <begin position="316"/>
        <end position="335"/>
    </location>
</feature>
<dbReference type="Proteomes" id="UP001479436">
    <property type="component" value="Unassembled WGS sequence"/>
</dbReference>
<dbReference type="SUPFAM" id="SSF49899">
    <property type="entry name" value="Concanavalin A-like lectins/glucanases"/>
    <property type="match status" value="1"/>
</dbReference>
<evidence type="ECO:0000313" key="7">
    <source>
        <dbReference type="EMBL" id="KAK9764114.1"/>
    </source>
</evidence>
<dbReference type="PROSITE" id="PS51762">
    <property type="entry name" value="GH16_2"/>
    <property type="match status" value="1"/>
</dbReference>
<keyword evidence="8" id="KW-1185">Reference proteome</keyword>
<evidence type="ECO:0000313" key="8">
    <source>
        <dbReference type="Proteomes" id="UP001479436"/>
    </source>
</evidence>
<evidence type="ECO:0000259" key="6">
    <source>
        <dbReference type="PROSITE" id="PS51762"/>
    </source>
</evidence>
<feature type="domain" description="GH16" evidence="6">
    <location>
        <begin position="60"/>
        <end position="294"/>
    </location>
</feature>
<organism evidence="7 8">
    <name type="scientific">Basidiobolus ranarum</name>
    <dbReference type="NCBI Taxonomy" id="34480"/>
    <lineage>
        <taxon>Eukaryota</taxon>
        <taxon>Fungi</taxon>
        <taxon>Fungi incertae sedis</taxon>
        <taxon>Zoopagomycota</taxon>
        <taxon>Entomophthoromycotina</taxon>
        <taxon>Basidiobolomycetes</taxon>
        <taxon>Basidiobolales</taxon>
        <taxon>Basidiobolaceae</taxon>
        <taxon>Basidiobolus</taxon>
    </lineage>
</organism>
<feature type="compositionally biased region" description="Polar residues" evidence="4">
    <location>
        <begin position="343"/>
        <end position="359"/>
    </location>
</feature>